<dbReference type="OrthoDB" id="9776710at2"/>
<evidence type="ECO:0000256" key="4">
    <source>
        <dbReference type="ARBA" id="ARBA00022475"/>
    </source>
</evidence>
<keyword evidence="5" id="KW-0349">Heme</keyword>
<organism evidence="13 14">
    <name type="scientific">Bifidobacterium [indicum] DSM 20214 = LMG 11587</name>
    <dbReference type="NCBI Taxonomy" id="1341694"/>
    <lineage>
        <taxon>Bacteria</taxon>
        <taxon>Bacillati</taxon>
        <taxon>Actinomycetota</taxon>
        <taxon>Actinomycetes</taxon>
        <taxon>Bifidobacteriales</taxon>
        <taxon>Bifidobacteriaceae</taxon>
        <taxon>Bifidobacterium</taxon>
    </lineage>
</organism>
<evidence type="ECO:0000256" key="10">
    <source>
        <dbReference type="ARBA" id="ARBA00023004"/>
    </source>
</evidence>
<dbReference type="GO" id="GO:0005886">
    <property type="term" value="C:plasma membrane"/>
    <property type="evidence" value="ECO:0007669"/>
    <property type="project" value="UniProtKB-SubCell"/>
</dbReference>
<evidence type="ECO:0000256" key="1">
    <source>
        <dbReference type="ARBA" id="ARBA00004651"/>
    </source>
</evidence>
<comment type="subcellular location">
    <subcellularLocation>
        <location evidence="1">Cell membrane</location>
        <topology evidence="1">Multi-pass membrane protein</topology>
    </subcellularLocation>
</comment>
<keyword evidence="7" id="KW-0479">Metal-binding</keyword>
<name>A0A087VSZ8_9BIFI</name>
<dbReference type="PIRSF" id="PIRSF000267">
    <property type="entry name" value="Cyt_oxidse_sub2"/>
    <property type="match status" value="1"/>
</dbReference>
<protein>
    <submittedName>
        <fullName evidence="13">CydB, cytochrome D ubiquinol oxidase subunit II</fullName>
    </submittedName>
</protein>
<evidence type="ECO:0000256" key="6">
    <source>
        <dbReference type="ARBA" id="ARBA00022692"/>
    </source>
</evidence>
<evidence type="ECO:0000256" key="2">
    <source>
        <dbReference type="ARBA" id="ARBA00007543"/>
    </source>
</evidence>
<feature type="transmembrane region" description="Helical" evidence="12">
    <location>
        <begin position="229"/>
        <end position="247"/>
    </location>
</feature>
<feature type="transmembrane region" description="Helical" evidence="12">
    <location>
        <begin position="159"/>
        <end position="179"/>
    </location>
</feature>
<keyword evidence="10" id="KW-0408">Iron</keyword>
<feature type="transmembrane region" description="Helical" evidence="12">
    <location>
        <begin position="254"/>
        <end position="275"/>
    </location>
</feature>
<evidence type="ECO:0000256" key="9">
    <source>
        <dbReference type="ARBA" id="ARBA00022989"/>
    </source>
</evidence>
<evidence type="ECO:0000256" key="5">
    <source>
        <dbReference type="ARBA" id="ARBA00022617"/>
    </source>
</evidence>
<dbReference type="HOGENOM" id="CLU_049294_0_1_11"/>
<comment type="similarity">
    <text evidence="2">Belongs to the cytochrome ubiquinol oxidase subunit 2 family.</text>
</comment>
<feature type="transmembrane region" description="Helical" evidence="12">
    <location>
        <begin position="83"/>
        <end position="103"/>
    </location>
</feature>
<reference evidence="13 14" key="1">
    <citation type="journal article" date="2014" name="Appl. Environ. Microbiol.">
        <title>Genomic encyclopedia of type strains of the genus Bifidobacterium.</title>
        <authorList>
            <person name="Milani C."/>
            <person name="Lugli G.A."/>
            <person name="Duranti S."/>
            <person name="Turroni F."/>
            <person name="Bottacini F."/>
            <person name="Mangifesta M."/>
            <person name="Sanchez B."/>
            <person name="Viappiani A."/>
            <person name="Mancabelli L."/>
            <person name="Taminiau B."/>
            <person name="Delcenserie V."/>
            <person name="Barrangou R."/>
            <person name="Margolles A."/>
            <person name="van Sinderen D."/>
            <person name="Ventura M."/>
        </authorList>
    </citation>
    <scope>NUCLEOTIDE SEQUENCE [LARGE SCALE GENOMIC DNA]</scope>
    <source>
        <strain evidence="13 14">LMG 11587</strain>
    </source>
</reference>
<evidence type="ECO:0000256" key="11">
    <source>
        <dbReference type="ARBA" id="ARBA00023136"/>
    </source>
</evidence>
<evidence type="ECO:0000256" key="3">
    <source>
        <dbReference type="ARBA" id="ARBA00022448"/>
    </source>
</evidence>
<keyword evidence="6 12" id="KW-0812">Transmembrane</keyword>
<dbReference type="GO" id="GO:0070069">
    <property type="term" value="C:cytochrome complex"/>
    <property type="evidence" value="ECO:0007669"/>
    <property type="project" value="TreeGrafter"/>
</dbReference>
<dbReference type="GO" id="GO:0046872">
    <property type="term" value="F:metal ion binding"/>
    <property type="evidence" value="ECO:0007669"/>
    <property type="project" value="UniProtKB-KW"/>
</dbReference>
<evidence type="ECO:0000256" key="12">
    <source>
        <dbReference type="SAM" id="Phobius"/>
    </source>
</evidence>
<dbReference type="EMBL" id="CP006018">
    <property type="protein sequence ID" value="AIC91468.1"/>
    <property type="molecule type" value="Genomic_DNA"/>
</dbReference>
<keyword evidence="9 12" id="KW-1133">Transmembrane helix</keyword>
<sequence>MSILQGLWFFVIGLLFAGFLLLEGFDFGVGMATRFVARDGDERATFMRAIGPHWDGNEVWLITAGGAMFAAFPLWYASLFSGYYILLFLVLVSLILRGVSFEFASHALTVRERGFWQWANFIGSLFAPFFLGMMLTSMIQGIPLDINGDARPGFFGVVNWLSVVGGVAVVFFSFVHGLHFLSLKLGPVASRRMLNISEKLYWIAYPALVVFVLLAFFRTDFYRVRPISTWLITVIILAATICAHVAVTKKRGGFAFASSGITLMAIIAFIFNGLFPRVMIGTDPASSIMIEDAAASPYTMKIMTVVLCIFLPIMLAYFIWSYFIQRKRLVADDSDLAAVSRSTATAAVSK</sequence>
<keyword evidence="11 12" id="KW-0472">Membrane</keyword>
<keyword evidence="14" id="KW-1185">Reference proteome</keyword>
<dbReference type="PANTHER" id="PTHR43141:SF5">
    <property type="entry name" value="CYTOCHROME BD-I UBIQUINOL OXIDASE SUBUNIT 2"/>
    <property type="match status" value="1"/>
</dbReference>
<accession>A0A087VSZ8</accession>
<evidence type="ECO:0000256" key="7">
    <source>
        <dbReference type="ARBA" id="ARBA00022723"/>
    </source>
</evidence>
<evidence type="ECO:0000256" key="8">
    <source>
        <dbReference type="ARBA" id="ARBA00022982"/>
    </source>
</evidence>
<feature type="transmembrane region" description="Helical" evidence="12">
    <location>
        <begin position="6"/>
        <end position="37"/>
    </location>
</feature>
<dbReference type="PANTHER" id="PTHR43141">
    <property type="entry name" value="CYTOCHROME BD2 SUBUNIT II"/>
    <property type="match status" value="1"/>
</dbReference>
<feature type="transmembrane region" description="Helical" evidence="12">
    <location>
        <begin position="295"/>
        <end position="320"/>
    </location>
</feature>
<dbReference type="Pfam" id="PF02322">
    <property type="entry name" value="Cyt_bd_oxida_II"/>
    <property type="match status" value="1"/>
</dbReference>
<dbReference type="Proteomes" id="UP000028569">
    <property type="component" value="Chromosome"/>
</dbReference>
<evidence type="ECO:0000313" key="13">
    <source>
        <dbReference type="EMBL" id="AIC91468.1"/>
    </source>
</evidence>
<dbReference type="AlphaFoldDB" id="A0A087VSZ8"/>
<feature type="transmembrane region" description="Helical" evidence="12">
    <location>
        <begin position="115"/>
        <end position="139"/>
    </location>
</feature>
<dbReference type="GO" id="GO:0009055">
    <property type="term" value="F:electron transfer activity"/>
    <property type="evidence" value="ECO:0007669"/>
    <property type="project" value="TreeGrafter"/>
</dbReference>
<feature type="transmembrane region" description="Helical" evidence="12">
    <location>
        <begin position="200"/>
        <end position="217"/>
    </location>
</feature>
<dbReference type="RefSeq" id="WP_033491390.1">
    <property type="nucleotide sequence ID" value="NZ_CP006018.1"/>
</dbReference>
<gene>
    <name evidence="13" type="ORF">BINDI_0182</name>
</gene>
<dbReference type="NCBIfam" id="TIGR00203">
    <property type="entry name" value="cydB"/>
    <property type="match status" value="1"/>
</dbReference>
<keyword evidence="4" id="KW-1003">Cell membrane</keyword>
<dbReference type="InterPro" id="IPR003317">
    <property type="entry name" value="Cyt-d_oxidase_su2"/>
</dbReference>
<dbReference type="KEGG" id="bii:BINDI_0182"/>
<dbReference type="GO" id="GO:0019646">
    <property type="term" value="P:aerobic electron transport chain"/>
    <property type="evidence" value="ECO:0007669"/>
    <property type="project" value="TreeGrafter"/>
</dbReference>
<dbReference type="GO" id="GO:0016682">
    <property type="term" value="F:oxidoreductase activity, acting on diphenols and related substances as donors, oxygen as acceptor"/>
    <property type="evidence" value="ECO:0007669"/>
    <property type="project" value="TreeGrafter"/>
</dbReference>
<evidence type="ECO:0000313" key="14">
    <source>
        <dbReference type="Proteomes" id="UP000028569"/>
    </source>
</evidence>
<keyword evidence="3" id="KW-0813">Transport</keyword>
<proteinExistence type="inferred from homology"/>
<keyword evidence="8" id="KW-0249">Electron transport</keyword>